<comment type="pathway">
    <text evidence="7">Cell wall biogenesis; peptidoglycan biosynthesis.</text>
</comment>
<evidence type="ECO:0000256" key="7">
    <source>
        <dbReference type="HAMAP-Rule" id="MF_00258"/>
    </source>
</evidence>
<dbReference type="SUPFAM" id="SSF53681">
    <property type="entry name" value="Aspartate/glutamate racemase"/>
    <property type="match status" value="2"/>
</dbReference>
<proteinExistence type="inferred from homology"/>
<dbReference type="GO" id="GO:0009252">
    <property type="term" value="P:peptidoglycan biosynthetic process"/>
    <property type="evidence" value="ECO:0007669"/>
    <property type="project" value="UniProtKB-UniRule"/>
</dbReference>
<comment type="function">
    <text evidence="7">Provides the (R)-glutamate required for cell wall biosynthesis.</text>
</comment>
<dbReference type="EMBL" id="NSKD01000004">
    <property type="protein sequence ID" value="PAU80225.1"/>
    <property type="molecule type" value="Genomic_DNA"/>
</dbReference>
<protein>
    <recommendedName>
        <fullName evidence="2 7">Glutamate racemase</fullName>
        <ecNumber evidence="2 7">5.1.1.3</ecNumber>
    </recommendedName>
</protein>
<keyword evidence="5 7" id="KW-0413">Isomerase</keyword>
<keyword evidence="9" id="KW-1185">Reference proteome</keyword>
<dbReference type="InterPro" id="IPR018187">
    <property type="entry name" value="Asp/Glu_racemase_AS_1"/>
</dbReference>
<dbReference type="HAMAP" id="MF_00258">
    <property type="entry name" value="Glu_racemase"/>
    <property type="match status" value="1"/>
</dbReference>
<feature type="active site" description="Proton donor/acceptor" evidence="7">
    <location>
        <position position="187"/>
    </location>
</feature>
<dbReference type="InterPro" id="IPR033134">
    <property type="entry name" value="Asp/Glu_racemase_AS_2"/>
</dbReference>
<dbReference type="EC" id="5.1.1.3" evidence="2 7"/>
<feature type="binding site" evidence="7">
    <location>
        <begin position="188"/>
        <end position="189"/>
    </location>
    <ligand>
        <name>substrate</name>
    </ligand>
</feature>
<gene>
    <name evidence="7" type="primary">murI</name>
    <name evidence="8" type="ORF">CK501_10660</name>
</gene>
<dbReference type="Pfam" id="PF01177">
    <property type="entry name" value="Asp_Glu_race"/>
    <property type="match status" value="1"/>
</dbReference>
<name>A0A2A2F6K2_9GAMM</name>
<evidence type="ECO:0000313" key="9">
    <source>
        <dbReference type="Proteomes" id="UP000218896"/>
    </source>
</evidence>
<evidence type="ECO:0000313" key="8">
    <source>
        <dbReference type="EMBL" id="PAU80225.1"/>
    </source>
</evidence>
<comment type="catalytic activity">
    <reaction evidence="1 7">
        <text>L-glutamate = D-glutamate</text>
        <dbReference type="Rhea" id="RHEA:12813"/>
        <dbReference type="ChEBI" id="CHEBI:29985"/>
        <dbReference type="ChEBI" id="CHEBI:29986"/>
        <dbReference type="EC" id="5.1.1.3"/>
    </reaction>
</comment>
<keyword evidence="4 7" id="KW-0573">Peptidoglycan synthesis</keyword>
<feature type="active site" description="Proton donor/acceptor" evidence="7">
    <location>
        <position position="77"/>
    </location>
</feature>
<dbReference type="PROSITE" id="PS00924">
    <property type="entry name" value="ASP_GLU_RACEMASE_2"/>
    <property type="match status" value="1"/>
</dbReference>
<dbReference type="PANTHER" id="PTHR21198:SF2">
    <property type="entry name" value="GLUTAMATE RACEMASE"/>
    <property type="match status" value="1"/>
</dbReference>
<keyword evidence="3 7" id="KW-0133">Cell shape</keyword>
<dbReference type="PANTHER" id="PTHR21198">
    <property type="entry name" value="GLUTAMATE RACEMASE"/>
    <property type="match status" value="1"/>
</dbReference>
<evidence type="ECO:0000256" key="2">
    <source>
        <dbReference type="ARBA" id="ARBA00013090"/>
    </source>
</evidence>
<dbReference type="InterPro" id="IPR015942">
    <property type="entry name" value="Asp/Glu/hydantoin_racemase"/>
</dbReference>
<accession>A0A2A2F6K2</accession>
<dbReference type="InterPro" id="IPR001920">
    <property type="entry name" value="Asp/Glu_race"/>
</dbReference>
<feature type="binding site" evidence="7">
    <location>
        <begin position="13"/>
        <end position="14"/>
    </location>
    <ligand>
        <name>substrate</name>
    </ligand>
</feature>
<evidence type="ECO:0000256" key="1">
    <source>
        <dbReference type="ARBA" id="ARBA00001602"/>
    </source>
</evidence>
<comment type="similarity">
    <text evidence="7">Belongs to the aspartate/glutamate racemases family.</text>
</comment>
<dbReference type="NCBIfam" id="TIGR00067">
    <property type="entry name" value="glut_race"/>
    <property type="match status" value="1"/>
</dbReference>
<evidence type="ECO:0000256" key="6">
    <source>
        <dbReference type="ARBA" id="ARBA00023316"/>
    </source>
</evidence>
<dbReference type="Proteomes" id="UP000218896">
    <property type="component" value="Unassembled WGS sequence"/>
</dbReference>
<dbReference type="Gene3D" id="3.40.50.1860">
    <property type="match status" value="2"/>
</dbReference>
<dbReference type="GO" id="GO:0008881">
    <property type="term" value="F:glutamate racemase activity"/>
    <property type="evidence" value="ECO:0007669"/>
    <property type="project" value="UniProtKB-UniRule"/>
</dbReference>
<dbReference type="PROSITE" id="PS00923">
    <property type="entry name" value="ASP_GLU_RACEMASE_1"/>
    <property type="match status" value="1"/>
</dbReference>
<feature type="binding site" evidence="7">
    <location>
        <begin position="45"/>
        <end position="46"/>
    </location>
    <ligand>
        <name>substrate</name>
    </ligand>
</feature>
<reference evidence="8" key="1">
    <citation type="submission" date="2017-08" db="EMBL/GenBank/DDBJ databases">
        <title>Halovibrio sewagensis sp. nov., isolated from wastewater of high salinity.</title>
        <authorList>
            <person name="Dong X."/>
            <person name="Zhang G."/>
        </authorList>
    </citation>
    <scope>NUCLEOTIDE SEQUENCE [LARGE SCALE GENOMIC DNA]</scope>
    <source>
        <strain evidence="8">YL5-2</strain>
    </source>
</reference>
<evidence type="ECO:0000256" key="3">
    <source>
        <dbReference type="ARBA" id="ARBA00022960"/>
    </source>
</evidence>
<organism evidence="8 9">
    <name type="scientific">Halovibrio salipaludis</name>
    <dbReference type="NCBI Taxonomy" id="2032626"/>
    <lineage>
        <taxon>Bacteria</taxon>
        <taxon>Pseudomonadati</taxon>
        <taxon>Pseudomonadota</taxon>
        <taxon>Gammaproteobacteria</taxon>
        <taxon>Oceanospirillales</taxon>
        <taxon>Halomonadaceae</taxon>
        <taxon>Halovibrio</taxon>
    </lineage>
</organism>
<dbReference type="GO" id="GO:0008360">
    <property type="term" value="P:regulation of cell shape"/>
    <property type="evidence" value="ECO:0007669"/>
    <property type="project" value="UniProtKB-KW"/>
</dbReference>
<evidence type="ECO:0000256" key="5">
    <source>
        <dbReference type="ARBA" id="ARBA00023235"/>
    </source>
</evidence>
<dbReference type="GO" id="GO:0071555">
    <property type="term" value="P:cell wall organization"/>
    <property type="evidence" value="ECO:0007669"/>
    <property type="project" value="UniProtKB-KW"/>
</dbReference>
<dbReference type="OrthoDB" id="9801055at2"/>
<dbReference type="AlphaFoldDB" id="A0A2A2F6K2"/>
<dbReference type="FunFam" id="3.40.50.1860:FF:000001">
    <property type="entry name" value="Glutamate racemase"/>
    <property type="match status" value="1"/>
</dbReference>
<dbReference type="UniPathway" id="UPA00219"/>
<sequence length="288" mass="30536">MMHQSCPRVLLFDSGIGGLSIADAVRLRLPCADMVYAGDNEGFPYGDLPEHEVVARCVALVEGALARWPCDLVVVACNTASTVVLPMLRSRLRLPVVGVVPAIKPAAALSRNRRLGVLATPATVDRPYLASLIDEYAADCTVLRLGSSELVRIAETGLAQGWVDDEQVRAILQPLAAGDPDTVVLGCTHFPLIREALARAMPGVRHWVDSGDAIARRVVQLLDETTGDGAGTGQGSSTFLFTAEPPAGLRHWLEVSQTGTRGGGPQISRVSLNTARNSSIGSAGLWQQ</sequence>
<feature type="binding site" evidence="7">
    <location>
        <begin position="78"/>
        <end position="79"/>
    </location>
    <ligand>
        <name>substrate</name>
    </ligand>
</feature>
<comment type="caution">
    <text evidence="8">The sequence shown here is derived from an EMBL/GenBank/DDBJ whole genome shotgun (WGS) entry which is preliminary data.</text>
</comment>
<keyword evidence="6 7" id="KW-0961">Cell wall biogenesis/degradation</keyword>
<dbReference type="InterPro" id="IPR004391">
    <property type="entry name" value="Glu_race"/>
</dbReference>
<evidence type="ECO:0000256" key="4">
    <source>
        <dbReference type="ARBA" id="ARBA00022984"/>
    </source>
</evidence>